<name>A0A9D7E2G4_9PROT</name>
<evidence type="ECO:0000313" key="2">
    <source>
        <dbReference type="EMBL" id="MBK6975373.1"/>
    </source>
</evidence>
<evidence type="ECO:0008006" key="4">
    <source>
        <dbReference type="Google" id="ProtNLM"/>
    </source>
</evidence>
<keyword evidence="1" id="KW-0472">Membrane</keyword>
<keyword evidence="1" id="KW-1133">Transmembrane helix</keyword>
<dbReference type="AlphaFoldDB" id="A0A9D7E2G4"/>
<gene>
    <name evidence="2" type="ORF">IPH26_21315</name>
</gene>
<keyword evidence="1" id="KW-0812">Transmembrane</keyword>
<dbReference type="Proteomes" id="UP000807785">
    <property type="component" value="Unassembled WGS sequence"/>
</dbReference>
<dbReference type="EMBL" id="JADJEV010000005">
    <property type="protein sequence ID" value="MBK6975373.1"/>
    <property type="molecule type" value="Genomic_DNA"/>
</dbReference>
<comment type="caution">
    <text evidence="2">The sequence shown here is derived from an EMBL/GenBank/DDBJ whole genome shotgun (WGS) entry which is preliminary data.</text>
</comment>
<organism evidence="2 3">
    <name type="scientific">Candidatus Methylophosphatis roskildensis</name>
    <dbReference type="NCBI Taxonomy" id="2899263"/>
    <lineage>
        <taxon>Bacteria</taxon>
        <taxon>Pseudomonadati</taxon>
        <taxon>Pseudomonadota</taxon>
        <taxon>Betaproteobacteria</taxon>
        <taxon>Nitrosomonadales</taxon>
        <taxon>Sterolibacteriaceae</taxon>
        <taxon>Candidatus Methylophosphatis</taxon>
    </lineage>
</organism>
<proteinExistence type="predicted"/>
<evidence type="ECO:0000313" key="3">
    <source>
        <dbReference type="Proteomes" id="UP000807785"/>
    </source>
</evidence>
<reference evidence="2" key="1">
    <citation type="submission" date="2020-10" db="EMBL/GenBank/DDBJ databases">
        <title>Connecting structure to function with the recovery of over 1000 high-quality activated sludge metagenome-assembled genomes encoding full-length rRNA genes using long-read sequencing.</title>
        <authorList>
            <person name="Singleton C.M."/>
            <person name="Petriglieri F."/>
            <person name="Kristensen J.M."/>
            <person name="Kirkegaard R.H."/>
            <person name="Michaelsen T.Y."/>
            <person name="Andersen M.H."/>
            <person name="Karst S.M."/>
            <person name="Dueholm M.S."/>
            <person name="Nielsen P.H."/>
            <person name="Albertsen M."/>
        </authorList>
    </citation>
    <scope>NUCLEOTIDE SEQUENCE</scope>
    <source>
        <strain evidence="2">Bjer_18-Q3-R1-45_BAT3C.347</strain>
    </source>
</reference>
<sequence length="201" mass="22196">MTLHPAVRLLLWAAGVVVLQSLSGNPLRFTAIAVALSAAIAAFRRSLRLVTRARWLLLALLVIFAWSTPGRLLWPEADWASPTAEGLMLALDHCTRLLGLLMLVALLLEHTTQESLLSGLYALLKPLPVFGLDRTRAAIRLGLVLRYTDQTLPRNRWREWLHGGHDVSAGGAVRLVLHPLRIADMAVAALAATLCLWVWLR</sequence>
<protein>
    <recommendedName>
        <fullName evidence="4">Cobalt transport protein</fullName>
    </recommendedName>
</protein>
<feature type="transmembrane region" description="Helical" evidence="1">
    <location>
        <begin position="55"/>
        <end position="74"/>
    </location>
</feature>
<evidence type="ECO:0000256" key="1">
    <source>
        <dbReference type="SAM" id="Phobius"/>
    </source>
</evidence>
<feature type="transmembrane region" description="Helical" evidence="1">
    <location>
        <begin position="182"/>
        <end position="200"/>
    </location>
</feature>
<accession>A0A9D7E2G4</accession>